<dbReference type="InterPro" id="IPR042230">
    <property type="entry name" value="CusF_sf"/>
</dbReference>
<accession>A0A437QSU5</accession>
<keyword evidence="3" id="KW-1185">Reference proteome</keyword>
<sequence length="131" mass="14025">MIKNNNLMSVATMSKTLGLMLLVSCSSASAMPHDGVNHAAHAEVAQTANAAQQKTTELTKATVRKIDLAEGKITLKHEAIQNIGMPAMTMVFKVADPAMLQGIAVDDAVLFAAEKQDRKLLITALEKQQKP</sequence>
<protein>
    <submittedName>
        <fullName evidence="2">Copper-binding protein</fullName>
    </submittedName>
</protein>
<dbReference type="EMBL" id="SACS01000009">
    <property type="protein sequence ID" value="RVU37576.1"/>
    <property type="molecule type" value="Genomic_DNA"/>
</dbReference>
<keyword evidence="1" id="KW-0732">Signal</keyword>
<feature type="chain" id="PRO_5019078586" evidence="1">
    <location>
        <begin position="31"/>
        <end position="131"/>
    </location>
</feature>
<feature type="signal peptide" evidence="1">
    <location>
        <begin position="1"/>
        <end position="30"/>
    </location>
</feature>
<dbReference type="Pfam" id="PF11604">
    <property type="entry name" value="CusF_Ec"/>
    <property type="match status" value="1"/>
</dbReference>
<dbReference type="AlphaFoldDB" id="A0A437QSU5"/>
<dbReference type="OrthoDB" id="5771277at2"/>
<dbReference type="RefSeq" id="WP_127699010.1">
    <property type="nucleotide sequence ID" value="NZ_SACS01000009.1"/>
</dbReference>
<evidence type="ECO:0000313" key="3">
    <source>
        <dbReference type="Proteomes" id="UP000283077"/>
    </source>
</evidence>
<dbReference type="Gene3D" id="2.40.50.320">
    <property type="entry name" value="Copper binding periplasmic protein CusF"/>
    <property type="match status" value="1"/>
</dbReference>
<organism evidence="2 3">
    <name type="scientific">Rheinheimera riviphila</name>
    <dbReference type="NCBI Taxonomy" id="1834037"/>
    <lineage>
        <taxon>Bacteria</taxon>
        <taxon>Pseudomonadati</taxon>
        <taxon>Pseudomonadota</taxon>
        <taxon>Gammaproteobacteria</taxon>
        <taxon>Chromatiales</taxon>
        <taxon>Chromatiaceae</taxon>
        <taxon>Rheinheimera</taxon>
    </lineage>
</organism>
<evidence type="ECO:0000313" key="2">
    <source>
        <dbReference type="EMBL" id="RVU37576.1"/>
    </source>
</evidence>
<gene>
    <name evidence="2" type="ORF">EOE67_10350</name>
</gene>
<dbReference type="Proteomes" id="UP000283077">
    <property type="component" value="Unassembled WGS sequence"/>
</dbReference>
<dbReference type="InterPro" id="IPR021647">
    <property type="entry name" value="CusF_Ec"/>
</dbReference>
<evidence type="ECO:0000256" key="1">
    <source>
        <dbReference type="SAM" id="SignalP"/>
    </source>
</evidence>
<comment type="caution">
    <text evidence="2">The sequence shown here is derived from an EMBL/GenBank/DDBJ whole genome shotgun (WGS) entry which is preliminary data.</text>
</comment>
<name>A0A437QSU5_9GAMM</name>
<proteinExistence type="predicted"/>
<reference evidence="2 3" key="1">
    <citation type="submission" date="2019-01" db="EMBL/GenBank/DDBJ databases">
        <authorList>
            <person name="Chen W.-M."/>
        </authorList>
    </citation>
    <scope>NUCLEOTIDE SEQUENCE [LARGE SCALE GENOMIC DNA]</scope>
    <source>
        <strain evidence="2 3">KYPC3</strain>
    </source>
</reference>